<dbReference type="GO" id="GO:0005524">
    <property type="term" value="F:ATP binding"/>
    <property type="evidence" value="ECO:0007669"/>
    <property type="project" value="InterPro"/>
</dbReference>
<dbReference type="GO" id="GO:0007169">
    <property type="term" value="P:cell surface receptor protein tyrosine kinase signaling pathway"/>
    <property type="evidence" value="ECO:0007669"/>
    <property type="project" value="TreeGrafter"/>
</dbReference>
<organism evidence="2 3">
    <name type="scientific">Panagrolaimus superbus</name>
    <dbReference type="NCBI Taxonomy" id="310955"/>
    <lineage>
        <taxon>Eukaryota</taxon>
        <taxon>Metazoa</taxon>
        <taxon>Ecdysozoa</taxon>
        <taxon>Nematoda</taxon>
        <taxon>Chromadorea</taxon>
        <taxon>Rhabditida</taxon>
        <taxon>Tylenchina</taxon>
        <taxon>Panagrolaimomorpha</taxon>
        <taxon>Panagrolaimoidea</taxon>
        <taxon>Panagrolaimidae</taxon>
        <taxon>Panagrolaimus</taxon>
    </lineage>
</organism>
<evidence type="ECO:0000313" key="3">
    <source>
        <dbReference type="WBParaSite" id="PSU_v2.g10505.t1"/>
    </source>
</evidence>
<accession>A0A914XXN8</accession>
<dbReference type="SUPFAM" id="SSF56112">
    <property type="entry name" value="Protein kinase-like (PK-like)"/>
    <property type="match status" value="1"/>
</dbReference>
<name>A0A914XXN8_9BILA</name>
<proteinExistence type="predicted"/>
<dbReference type="WBParaSite" id="PSU_v2.g10505.t1">
    <property type="protein sequence ID" value="PSU_v2.g10505.t1"/>
    <property type="gene ID" value="PSU_v2.g10505"/>
</dbReference>
<dbReference type="InterPro" id="IPR011009">
    <property type="entry name" value="Kinase-like_dom_sf"/>
</dbReference>
<protein>
    <submittedName>
        <fullName evidence="3">Protein kinase domain-containing protein</fullName>
    </submittedName>
</protein>
<evidence type="ECO:0000313" key="2">
    <source>
        <dbReference type="Proteomes" id="UP000887577"/>
    </source>
</evidence>
<sequence>MSAGNFHTFLFSADNQLLKSDAFNLILQILDAMIFLKSKDIVYQNLAAKNCLLRKSSQSNKTIKLCNFENSRDLKNDDNKETNLSYQWLPFEVLSSGPTDSKLKLVSSKGDIYLVIWCFGLGDF</sequence>
<dbReference type="PROSITE" id="PS50011">
    <property type="entry name" value="PROTEIN_KINASE_DOM"/>
    <property type="match status" value="1"/>
</dbReference>
<dbReference type="InterPro" id="IPR000719">
    <property type="entry name" value="Prot_kinase_dom"/>
</dbReference>
<dbReference type="Gene3D" id="1.10.510.10">
    <property type="entry name" value="Transferase(Phosphotransferase) domain 1"/>
    <property type="match status" value="1"/>
</dbReference>
<keyword evidence="2" id="KW-1185">Reference proteome</keyword>
<dbReference type="GO" id="GO:0004714">
    <property type="term" value="F:transmembrane receptor protein tyrosine kinase activity"/>
    <property type="evidence" value="ECO:0007669"/>
    <property type="project" value="TreeGrafter"/>
</dbReference>
<dbReference type="AlphaFoldDB" id="A0A914XXN8"/>
<reference evidence="3" key="1">
    <citation type="submission" date="2022-11" db="UniProtKB">
        <authorList>
            <consortium name="WormBaseParasite"/>
        </authorList>
    </citation>
    <scope>IDENTIFICATION</scope>
</reference>
<dbReference type="InterPro" id="IPR050122">
    <property type="entry name" value="RTK"/>
</dbReference>
<dbReference type="GO" id="GO:0005886">
    <property type="term" value="C:plasma membrane"/>
    <property type="evidence" value="ECO:0007669"/>
    <property type="project" value="TreeGrafter"/>
</dbReference>
<dbReference type="InterPro" id="IPR001245">
    <property type="entry name" value="Ser-Thr/Tyr_kinase_cat_dom"/>
</dbReference>
<dbReference type="Proteomes" id="UP000887577">
    <property type="component" value="Unplaced"/>
</dbReference>
<dbReference type="PANTHER" id="PTHR24416:SF611">
    <property type="entry name" value="TYROSINE-PROTEIN KINASE TRANSMEMBRANE RECEPTOR ROR"/>
    <property type="match status" value="1"/>
</dbReference>
<feature type="domain" description="Protein kinase" evidence="1">
    <location>
        <begin position="1"/>
        <end position="124"/>
    </location>
</feature>
<dbReference type="Pfam" id="PF07714">
    <property type="entry name" value="PK_Tyr_Ser-Thr"/>
    <property type="match status" value="1"/>
</dbReference>
<dbReference type="PANTHER" id="PTHR24416">
    <property type="entry name" value="TYROSINE-PROTEIN KINASE RECEPTOR"/>
    <property type="match status" value="1"/>
</dbReference>
<dbReference type="GO" id="GO:0043235">
    <property type="term" value="C:receptor complex"/>
    <property type="evidence" value="ECO:0007669"/>
    <property type="project" value="TreeGrafter"/>
</dbReference>
<evidence type="ECO:0000259" key="1">
    <source>
        <dbReference type="PROSITE" id="PS50011"/>
    </source>
</evidence>